<dbReference type="EMBL" id="LNRQ01000009">
    <property type="protein sequence ID" value="KZM81404.1"/>
    <property type="molecule type" value="Genomic_DNA"/>
</dbReference>
<feature type="binding site" evidence="15">
    <location>
        <position position="246"/>
    </location>
    <ligand>
        <name>Ca(2+)</name>
        <dbReference type="ChEBI" id="CHEBI:29108"/>
        <label>2</label>
    </ligand>
</feature>
<keyword evidence="8 18" id="KW-0560">Oxidoreductase</keyword>
<dbReference type="PANTHER" id="PTHR31388:SF34">
    <property type="entry name" value="PEROXIDASE 10"/>
    <property type="match status" value="1"/>
</dbReference>
<dbReference type="OMA" id="LPRIIRW"/>
<feature type="binding site" evidence="15">
    <location>
        <position position="71"/>
    </location>
    <ligand>
        <name>Ca(2+)</name>
        <dbReference type="ChEBI" id="CHEBI:29108"/>
        <label>1</label>
    </ligand>
</feature>
<dbReference type="GO" id="GO:0005576">
    <property type="term" value="C:extracellular region"/>
    <property type="evidence" value="ECO:0007669"/>
    <property type="project" value="UniProtKB-SubCell"/>
</dbReference>
<dbReference type="GO" id="GO:0140825">
    <property type="term" value="F:lactoperoxidase activity"/>
    <property type="evidence" value="ECO:0007669"/>
    <property type="project" value="UniProtKB-EC"/>
</dbReference>
<evidence type="ECO:0000256" key="14">
    <source>
        <dbReference type="PIRSR" id="PIRSR600823-2"/>
    </source>
</evidence>
<feature type="binding site" evidence="15">
    <location>
        <position position="243"/>
    </location>
    <ligand>
        <name>Ca(2+)</name>
        <dbReference type="ChEBI" id="CHEBI:29108"/>
        <label>2</label>
    </ligand>
</feature>
<keyword evidence="5 18" id="KW-0349">Heme</keyword>
<keyword evidence="4 18" id="KW-0575">Peroxidase</keyword>
<dbReference type="Pfam" id="PF00141">
    <property type="entry name" value="peroxidase"/>
    <property type="match status" value="1"/>
</dbReference>
<dbReference type="InterPro" id="IPR000823">
    <property type="entry name" value="Peroxidase_pln"/>
</dbReference>
<feature type="binding site" evidence="14">
    <location>
        <position position="160"/>
    </location>
    <ligand>
        <name>substrate</name>
    </ligand>
</feature>
<keyword evidence="18" id="KW-0964">Secreted</keyword>
<evidence type="ECO:0000256" key="12">
    <source>
        <dbReference type="ARBA" id="ARBA00023324"/>
    </source>
</evidence>
<feature type="disulfide bond" evidence="17">
    <location>
        <begin position="65"/>
        <end position="70"/>
    </location>
</feature>
<dbReference type="Proteomes" id="UP000077755">
    <property type="component" value="Chromosome 9"/>
</dbReference>
<gene>
    <name evidence="20" type="ORF">DCAR_029017</name>
    <name evidence="21" type="ORF">DCAR_0933345</name>
</gene>
<keyword evidence="7 15" id="KW-0106">Calcium</keyword>
<keyword evidence="9 15" id="KW-0408">Iron</keyword>
<dbReference type="AlphaFoldDB" id="A0A175YCR9"/>
<feature type="binding site" evidence="15">
    <location>
        <position position="73"/>
    </location>
    <ligand>
        <name>Ca(2+)</name>
        <dbReference type="ChEBI" id="CHEBI:29108"/>
        <label>1</label>
    </ligand>
</feature>
<dbReference type="KEGG" id="dcr:108200998"/>
<evidence type="ECO:0000256" key="17">
    <source>
        <dbReference type="PIRSR" id="PIRSR600823-5"/>
    </source>
</evidence>
<evidence type="ECO:0000256" key="3">
    <source>
        <dbReference type="ARBA" id="ARBA00012313"/>
    </source>
</evidence>
<dbReference type="InterPro" id="IPR002016">
    <property type="entry name" value="Haem_peroxidase"/>
</dbReference>
<keyword evidence="22" id="KW-1185">Reference proteome</keyword>
<dbReference type="FunFam" id="1.10.520.10:FF:000001">
    <property type="entry name" value="Peroxidase"/>
    <property type="match status" value="1"/>
</dbReference>
<evidence type="ECO:0000256" key="7">
    <source>
        <dbReference type="ARBA" id="ARBA00022837"/>
    </source>
</evidence>
<dbReference type="GO" id="GO:0006979">
    <property type="term" value="P:response to oxidative stress"/>
    <property type="evidence" value="ECO:0007669"/>
    <property type="project" value="UniProtKB-UniRule"/>
</dbReference>
<dbReference type="PRINTS" id="PR00458">
    <property type="entry name" value="PEROXIDASE"/>
</dbReference>
<dbReference type="GO" id="GO:0046872">
    <property type="term" value="F:metal ion binding"/>
    <property type="evidence" value="ECO:0007669"/>
    <property type="project" value="UniProtKB-UniRule"/>
</dbReference>
<evidence type="ECO:0000256" key="10">
    <source>
        <dbReference type="ARBA" id="ARBA00023157"/>
    </source>
</evidence>
<keyword evidence="6 15" id="KW-0479">Metal-binding</keyword>
<evidence type="ECO:0000256" key="11">
    <source>
        <dbReference type="ARBA" id="ARBA00023180"/>
    </source>
</evidence>
<evidence type="ECO:0000256" key="1">
    <source>
        <dbReference type="ARBA" id="ARBA00000189"/>
    </source>
</evidence>
<keyword evidence="10 17" id="KW-1015">Disulfide bond</keyword>
<evidence type="ECO:0000256" key="16">
    <source>
        <dbReference type="PIRSR" id="PIRSR600823-4"/>
    </source>
</evidence>
<dbReference type="GO" id="GO:0042744">
    <property type="term" value="P:hydrogen peroxide catabolic process"/>
    <property type="evidence" value="ECO:0007669"/>
    <property type="project" value="UniProtKB-KW"/>
</dbReference>
<feature type="chain" id="PRO_5007948551" description="Peroxidase" evidence="18">
    <location>
        <begin position="22"/>
        <end position="323"/>
    </location>
</feature>
<dbReference type="InterPro" id="IPR019794">
    <property type="entry name" value="Peroxidases_AS"/>
</dbReference>
<accession>A0A175YCR9</accession>
<reference evidence="21" key="2">
    <citation type="submission" date="2022-03" db="EMBL/GenBank/DDBJ databases">
        <title>Draft title - Genomic analysis of global carrot germplasm unveils the trajectory of domestication and the origin of high carotenoid orange carrot.</title>
        <authorList>
            <person name="Iorizzo M."/>
            <person name="Ellison S."/>
            <person name="Senalik D."/>
            <person name="Macko-Podgorni A."/>
            <person name="Grzebelus D."/>
            <person name="Bostan H."/>
            <person name="Rolling W."/>
            <person name="Curaba J."/>
            <person name="Simon P."/>
        </authorList>
    </citation>
    <scope>NUCLEOTIDE SEQUENCE</scope>
    <source>
        <tissue evidence="21">Leaf</tissue>
    </source>
</reference>
<evidence type="ECO:0000256" key="8">
    <source>
        <dbReference type="ARBA" id="ARBA00023002"/>
    </source>
</evidence>
<comment type="cofactor">
    <cofactor evidence="15 18">
        <name>heme b</name>
        <dbReference type="ChEBI" id="CHEBI:60344"/>
    </cofactor>
    <text evidence="15 18">Binds 1 heme b (iron(II)-protoporphyrin IX) group per subunit.</text>
</comment>
<feature type="binding site" description="axial binding residue" evidence="15">
    <location>
        <position position="190"/>
    </location>
    <ligand>
        <name>heme b</name>
        <dbReference type="ChEBI" id="CHEBI:60344"/>
    </ligand>
    <ligandPart>
        <name>Fe</name>
        <dbReference type="ChEBI" id="CHEBI:18248"/>
    </ligandPart>
</feature>
<evidence type="ECO:0000313" key="20">
    <source>
        <dbReference type="EMBL" id="KZM81404.1"/>
    </source>
</evidence>
<dbReference type="SUPFAM" id="SSF48113">
    <property type="entry name" value="Heme-dependent peroxidases"/>
    <property type="match status" value="1"/>
</dbReference>
<feature type="active site" description="Proton acceptor" evidence="13">
    <location>
        <position position="63"/>
    </location>
</feature>
<feature type="binding site" evidence="15">
    <location>
        <position position="251"/>
    </location>
    <ligand>
        <name>Ca(2+)</name>
        <dbReference type="ChEBI" id="CHEBI:29108"/>
        <label>2</label>
    </ligand>
</feature>
<dbReference type="EC" id="1.11.1.7" evidence="3 18"/>
<evidence type="ECO:0000256" key="2">
    <source>
        <dbReference type="ARBA" id="ARBA00006873"/>
    </source>
</evidence>
<name>A0A175YCR9_DAUCS</name>
<comment type="subcellular location">
    <subcellularLocation>
        <location evidence="18">Secreted</location>
    </subcellularLocation>
</comment>
<evidence type="ECO:0000256" key="6">
    <source>
        <dbReference type="ARBA" id="ARBA00022723"/>
    </source>
</evidence>
<dbReference type="InterPro" id="IPR010255">
    <property type="entry name" value="Haem_peroxidase_sf"/>
</dbReference>
<evidence type="ECO:0000256" key="15">
    <source>
        <dbReference type="PIRSR" id="PIRSR600823-3"/>
    </source>
</evidence>
<feature type="binding site" evidence="15">
    <location>
        <position position="85"/>
    </location>
    <ligand>
        <name>Ca(2+)</name>
        <dbReference type="ChEBI" id="CHEBI:29108"/>
        <label>1</label>
    </ligand>
</feature>
<feature type="site" description="Transition state stabilizer" evidence="16">
    <location>
        <position position="59"/>
    </location>
</feature>
<dbReference type="Gene3D" id="1.10.420.10">
    <property type="entry name" value="Peroxidase, domain 2"/>
    <property type="match status" value="1"/>
</dbReference>
<comment type="catalytic activity">
    <reaction evidence="1 18">
        <text>2 a phenolic donor + H2O2 = 2 a phenolic radical donor + 2 H2O</text>
        <dbReference type="Rhea" id="RHEA:56136"/>
        <dbReference type="ChEBI" id="CHEBI:15377"/>
        <dbReference type="ChEBI" id="CHEBI:16240"/>
        <dbReference type="ChEBI" id="CHEBI:139520"/>
        <dbReference type="ChEBI" id="CHEBI:139521"/>
        <dbReference type="EC" id="1.11.1.7"/>
    </reaction>
</comment>
<comment type="similarity">
    <text evidence="2">Belongs to the peroxidase family. Ascorbate peroxidase subfamily.</text>
</comment>
<evidence type="ECO:0000259" key="19">
    <source>
        <dbReference type="PROSITE" id="PS50873"/>
    </source>
</evidence>
<proteinExistence type="inferred from homology"/>
<feature type="signal peptide" evidence="18">
    <location>
        <begin position="1"/>
        <end position="21"/>
    </location>
</feature>
<feature type="binding site" evidence="15">
    <location>
        <position position="67"/>
    </location>
    <ligand>
        <name>Ca(2+)</name>
        <dbReference type="ChEBI" id="CHEBI:29108"/>
        <label>1</label>
    </ligand>
</feature>
<feature type="disulfide bond" evidence="17">
    <location>
        <begin position="197"/>
        <end position="229"/>
    </location>
</feature>
<keyword evidence="11" id="KW-0325">Glycoprotein</keyword>
<dbReference type="PANTHER" id="PTHR31388">
    <property type="entry name" value="PEROXIDASE 72-RELATED"/>
    <property type="match status" value="1"/>
</dbReference>
<protein>
    <recommendedName>
        <fullName evidence="3 18">Peroxidase</fullName>
        <ecNumber evidence="3 18">1.11.1.7</ecNumber>
    </recommendedName>
</protein>
<evidence type="ECO:0000256" key="5">
    <source>
        <dbReference type="ARBA" id="ARBA00022617"/>
    </source>
</evidence>
<dbReference type="CDD" id="cd00693">
    <property type="entry name" value="secretory_peroxidase"/>
    <property type="match status" value="1"/>
</dbReference>
<reference evidence="20" key="1">
    <citation type="journal article" date="2016" name="Nat. Genet.">
        <title>A high-quality carrot genome assembly provides new insights into carotenoid accumulation and asterid genome evolution.</title>
        <authorList>
            <person name="Iorizzo M."/>
            <person name="Ellison S."/>
            <person name="Senalik D."/>
            <person name="Zeng P."/>
            <person name="Satapoomin P."/>
            <person name="Huang J."/>
            <person name="Bowman M."/>
            <person name="Iovene M."/>
            <person name="Sanseverino W."/>
            <person name="Cavagnaro P."/>
            <person name="Yildiz M."/>
            <person name="Macko-Podgorni A."/>
            <person name="Moranska E."/>
            <person name="Grzebelus E."/>
            <person name="Grzebelus D."/>
            <person name="Ashrafi H."/>
            <person name="Zheng Z."/>
            <person name="Cheng S."/>
            <person name="Spooner D."/>
            <person name="Van Deynze A."/>
            <person name="Simon P."/>
        </authorList>
    </citation>
    <scope>NUCLEOTIDE SEQUENCE [LARGE SCALE GENOMIC DNA]</scope>
    <source>
        <tissue evidence="20">Leaf</tissue>
    </source>
</reference>
<feature type="binding site" evidence="15">
    <location>
        <position position="191"/>
    </location>
    <ligand>
        <name>Ca(2+)</name>
        <dbReference type="ChEBI" id="CHEBI:29108"/>
        <label>2</label>
    </ligand>
</feature>
<comment type="similarity">
    <text evidence="18">Belongs to the peroxidase family. Classical plant (class III) peroxidase subfamily.</text>
</comment>
<dbReference type="STRING" id="79200.A0A175YCR9"/>
<evidence type="ECO:0000313" key="22">
    <source>
        <dbReference type="Proteomes" id="UP000077755"/>
    </source>
</evidence>
<comment type="cofactor">
    <cofactor evidence="15 18">
        <name>Ca(2+)</name>
        <dbReference type="ChEBI" id="CHEBI:29108"/>
    </cofactor>
    <text evidence="15 18">Binds 2 calcium ions per subunit.</text>
</comment>
<dbReference type="Gramene" id="KZM81404">
    <property type="protein sequence ID" value="KZM81404"/>
    <property type="gene ID" value="DCAR_029017"/>
</dbReference>
<evidence type="ECO:0000313" key="21">
    <source>
        <dbReference type="EMBL" id="WOH13834.1"/>
    </source>
</evidence>
<dbReference type="PROSITE" id="PS00435">
    <property type="entry name" value="PEROXIDASE_1"/>
    <property type="match status" value="1"/>
</dbReference>
<dbReference type="PROSITE" id="PS50873">
    <property type="entry name" value="PEROXIDASE_4"/>
    <property type="match status" value="1"/>
</dbReference>
<dbReference type="Gene3D" id="1.10.520.10">
    <property type="match status" value="1"/>
</dbReference>
<dbReference type="EMBL" id="CP093351">
    <property type="protein sequence ID" value="WOH13834.1"/>
    <property type="molecule type" value="Genomic_DNA"/>
</dbReference>
<keyword evidence="18" id="KW-0732">Signal</keyword>
<dbReference type="PRINTS" id="PR00461">
    <property type="entry name" value="PLPEROXIDASE"/>
</dbReference>
<dbReference type="InterPro" id="IPR019793">
    <property type="entry name" value="Peroxidases_heam-ligand_BS"/>
</dbReference>
<keyword evidence="12 18" id="KW-0376">Hydrogen peroxide</keyword>
<feature type="disulfide bond" evidence="17">
    <location>
        <begin position="32"/>
        <end position="112"/>
    </location>
</feature>
<comment type="function">
    <text evidence="18">Removal of H(2)O(2), oxidation of toxic reductants, biosynthesis and degradation of lignin, suberization, auxin catabolism, response to environmental stresses such as wounding, pathogen attack and oxidative stress.</text>
</comment>
<dbReference type="InterPro" id="IPR033905">
    <property type="entry name" value="Secretory_peroxidase"/>
</dbReference>
<evidence type="ECO:0000256" key="18">
    <source>
        <dbReference type="RuleBase" id="RU362060"/>
    </source>
</evidence>
<dbReference type="FunFam" id="1.10.420.10:FF:000001">
    <property type="entry name" value="Peroxidase"/>
    <property type="match status" value="1"/>
</dbReference>
<evidence type="ECO:0000256" key="4">
    <source>
        <dbReference type="ARBA" id="ARBA00022559"/>
    </source>
</evidence>
<evidence type="ECO:0000256" key="9">
    <source>
        <dbReference type="ARBA" id="ARBA00023004"/>
    </source>
</evidence>
<feature type="domain" description="Plant heme peroxidase family profile" evidence="19">
    <location>
        <begin position="22"/>
        <end position="323"/>
    </location>
</feature>
<feature type="binding site" evidence="15">
    <location>
        <position position="69"/>
    </location>
    <ligand>
        <name>Ca(2+)</name>
        <dbReference type="ChEBI" id="CHEBI:29108"/>
        <label>1</label>
    </ligand>
</feature>
<feature type="disulfide bond" evidence="17">
    <location>
        <begin position="118"/>
        <end position="319"/>
    </location>
</feature>
<feature type="binding site" evidence="15">
    <location>
        <position position="64"/>
    </location>
    <ligand>
        <name>Ca(2+)</name>
        <dbReference type="ChEBI" id="CHEBI:29108"/>
        <label>1</label>
    </ligand>
</feature>
<dbReference type="GO" id="GO:0020037">
    <property type="term" value="F:heme binding"/>
    <property type="evidence" value="ECO:0007669"/>
    <property type="project" value="UniProtKB-UniRule"/>
</dbReference>
<evidence type="ECO:0000256" key="13">
    <source>
        <dbReference type="PIRSR" id="PIRSR600823-1"/>
    </source>
</evidence>
<dbReference type="PROSITE" id="PS00436">
    <property type="entry name" value="PEROXIDASE_2"/>
    <property type="match status" value="1"/>
</dbReference>
<sequence length="323" mass="35381">MAHPLLSFLVIPLFLAIITNGQLNYNFYESSCPHLPMIVRYNVWTAFRNDTRVAASLLRLHFHDCFVNGCDGSVLLDDTARFKGEKNAGPNKNSVKGFDIIDNIKADVERACPSTVSCADILTLAAREAVTAAGGPYWQVSLGRRDGLTASMKAANVNLPSPFEPLDKIIAKFTSNGLDTKDVVVLSGAHTIGYAQCFTFKQRLFNFKSSGKPDPTLHPSLLTDLQGSCPNVDGSNNKLNPLDTSTTYMFDNAYYKNLVNNYGLLESDQALMANQETAAMVNDYSMYPYLFSRDFAASMVKLGNIGVITGQEGQIRKKCGSVN</sequence>
<organism evidence="20">
    <name type="scientific">Daucus carota subsp. sativus</name>
    <name type="common">Carrot</name>
    <dbReference type="NCBI Taxonomy" id="79200"/>
    <lineage>
        <taxon>Eukaryota</taxon>
        <taxon>Viridiplantae</taxon>
        <taxon>Streptophyta</taxon>
        <taxon>Embryophyta</taxon>
        <taxon>Tracheophyta</taxon>
        <taxon>Spermatophyta</taxon>
        <taxon>Magnoliopsida</taxon>
        <taxon>eudicotyledons</taxon>
        <taxon>Gunneridae</taxon>
        <taxon>Pentapetalae</taxon>
        <taxon>asterids</taxon>
        <taxon>campanulids</taxon>
        <taxon>Apiales</taxon>
        <taxon>Apiaceae</taxon>
        <taxon>Apioideae</taxon>
        <taxon>Scandiceae</taxon>
        <taxon>Daucinae</taxon>
        <taxon>Daucus</taxon>
        <taxon>Daucus sect. Daucus</taxon>
    </lineage>
</organism>